<comment type="function">
    <text evidence="1">Subunit of the oligosaccharyl transferase (OST) complex that catalyzes the initial transfer of a defined glycan (Glc(3)Man(9)GlcNAc(2) in eukaryotes) from the lipid carrier dolichol-pyrophosphate to an asparagine residue within an Asn-X-Ser/Thr consensus motif in nascent polypeptide chains, the first step in protein N-glycosylation. N-glycosylation occurs cotranslationally and the complex associates with the Sec61 complex at the channel-forming translocon complex that mediates protein translocation across the endoplasmic reticulum (ER). All subunits are required for a maximal enzyme activity.</text>
</comment>
<evidence type="ECO:0000256" key="8">
    <source>
        <dbReference type="ARBA" id="ARBA00023136"/>
    </source>
</evidence>
<dbReference type="EMBL" id="PUHW01000059">
    <property type="protein sequence ID" value="KAG0689824.1"/>
    <property type="molecule type" value="Genomic_DNA"/>
</dbReference>
<evidence type="ECO:0000256" key="5">
    <source>
        <dbReference type="ARBA" id="ARBA00022729"/>
    </source>
</evidence>
<dbReference type="GO" id="GO:0018279">
    <property type="term" value="P:protein N-linked glycosylation via asparagine"/>
    <property type="evidence" value="ECO:0007669"/>
    <property type="project" value="TreeGrafter"/>
</dbReference>
<reference evidence="11" key="1">
    <citation type="submission" date="2020-11" db="EMBL/GenBank/DDBJ databases">
        <title>Kefir isolates.</title>
        <authorList>
            <person name="Marcisauskas S."/>
            <person name="Kim Y."/>
            <person name="Blasche S."/>
        </authorList>
    </citation>
    <scope>NUCLEOTIDE SEQUENCE</scope>
    <source>
        <strain evidence="11">Olga-1</strain>
    </source>
</reference>
<comment type="subcellular location">
    <subcellularLocation>
        <location evidence="2">Endoplasmic reticulum membrane</location>
        <topology evidence="2">Multi-pass membrane protein</topology>
    </subcellularLocation>
</comment>
<gene>
    <name evidence="11" type="primary">OST6</name>
    <name evidence="11" type="ORF">C6P40_004393</name>
</gene>
<dbReference type="Pfam" id="PF04756">
    <property type="entry name" value="OST3_OST6"/>
    <property type="match status" value="1"/>
</dbReference>
<evidence type="ECO:0000256" key="9">
    <source>
        <dbReference type="SAM" id="Coils"/>
    </source>
</evidence>
<dbReference type="AlphaFoldDB" id="A0A9P7BHB7"/>
<feature type="transmembrane region" description="Helical" evidence="10">
    <location>
        <begin position="277"/>
        <end position="294"/>
    </location>
</feature>
<dbReference type="PANTHER" id="PTHR12692">
    <property type="entry name" value="DOLICHYL-DIPHOSPHOOLIGOSACCHARIDE--PROTEIN GLYCOSYLTRANSFERASE-RELATED"/>
    <property type="match status" value="1"/>
</dbReference>
<dbReference type="Gene3D" id="3.40.30.10">
    <property type="entry name" value="Glutaredoxin"/>
    <property type="match status" value="1"/>
</dbReference>
<sequence length="428" mass="49637">MFSNNNLEVVSQYKNIINTQQQRILELENELQSRTKEFETSLVEIKSTVLVLNNNKQFLNKQGYRNFSTNEQFSNMSAVSDKGDEIQASITNNHPIYEVPEGKLEEVLTGLKDYTLFALVTSSDPKYNCELCTQFDPVYEKLIRSIYRQFPIFKDRVIFIRIEASYHLDFLKKMGVKSIPQIFGFPDSKRVLGIEKFKKVSALLKEKSLSIANGEEFINPEWYDLDQAGMEHYTFEMNQGDIWDTVIAKFVDFLSTTTDVDLKSILLESKKENSIDWFMTVQWFIYVLIIIKIYQKVKETTEDGTKVWQDKRIYAYLSIVLIIIFLSGLNFTTQRHAPFVSNNKGKIMWIAPTHNQFGAEIVITILIQIGFFFASTVLLNNRHVLETEKIQNIATIVGCILLLVMLTIGVNVYHIKDRGYPFNYVNLF</sequence>
<name>A0A9P7BHB7_9ASCO</name>
<keyword evidence="4 10" id="KW-0812">Transmembrane</keyword>
<comment type="caution">
    <text evidence="11">The sequence shown here is derived from an EMBL/GenBank/DDBJ whole genome shotgun (WGS) entry which is preliminary data.</text>
</comment>
<organism evidence="11 12">
    <name type="scientific">Pichia californica</name>
    <dbReference type="NCBI Taxonomy" id="460514"/>
    <lineage>
        <taxon>Eukaryota</taxon>
        <taxon>Fungi</taxon>
        <taxon>Dikarya</taxon>
        <taxon>Ascomycota</taxon>
        <taxon>Saccharomycotina</taxon>
        <taxon>Pichiomycetes</taxon>
        <taxon>Pichiales</taxon>
        <taxon>Pichiaceae</taxon>
        <taxon>Pichia</taxon>
    </lineage>
</organism>
<feature type="coiled-coil region" evidence="9">
    <location>
        <begin position="10"/>
        <end position="37"/>
    </location>
</feature>
<keyword evidence="12" id="KW-1185">Reference proteome</keyword>
<keyword evidence="7 10" id="KW-1133">Transmembrane helix</keyword>
<evidence type="ECO:0000256" key="3">
    <source>
        <dbReference type="ARBA" id="ARBA00009561"/>
    </source>
</evidence>
<feature type="transmembrane region" description="Helical" evidence="10">
    <location>
        <begin position="314"/>
        <end position="332"/>
    </location>
</feature>
<evidence type="ECO:0000256" key="10">
    <source>
        <dbReference type="SAM" id="Phobius"/>
    </source>
</evidence>
<comment type="similarity">
    <text evidence="3">Belongs to the OST3/OST6 family.</text>
</comment>
<dbReference type="GO" id="GO:0008250">
    <property type="term" value="C:oligosaccharyltransferase complex"/>
    <property type="evidence" value="ECO:0007669"/>
    <property type="project" value="TreeGrafter"/>
</dbReference>
<evidence type="ECO:0000256" key="2">
    <source>
        <dbReference type="ARBA" id="ARBA00004477"/>
    </source>
</evidence>
<dbReference type="PANTHER" id="PTHR12692:SF0">
    <property type="entry name" value="GH11935P"/>
    <property type="match status" value="1"/>
</dbReference>
<evidence type="ECO:0000256" key="6">
    <source>
        <dbReference type="ARBA" id="ARBA00022824"/>
    </source>
</evidence>
<evidence type="ECO:0000256" key="7">
    <source>
        <dbReference type="ARBA" id="ARBA00022989"/>
    </source>
</evidence>
<keyword evidence="8 10" id="KW-0472">Membrane</keyword>
<feature type="transmembrane region" description="Helical" evidence="10">
    <location>
        <begin position="393"/>
        <end position="415"/>
    </location>
</feature>
<keyword evidence="5" id="KW-0732">Signal</keyword>
<evidence type="ECO:0000313" key="12">
    <source>
        <dbReference type="Proteomes" id="UP000697127"/>
    </source>
</evidence>
<keyword evidence="9" id="KW-0175">Coiled coil</keyword>
<keyword evidence="6" id="KW-0256">Endoplasmic reticulum</keyword>
<proteinExistence type="inferred from homology"/>
<dbReference type="InterPro" id="IPR036249">
    <property type="entry name" value="Thioredoxin-like_sf"/>
</dbReference>
<evidence type="ECO:0000313" key="11">
    <source>
        <dbReference type="EMBL" id="KAG0689824.1"/>
    </source>
</evidence>
<evidence type="ECO:0000256" key="4">
    <source>
        <dbReference type="ARBA" id="ARBA00022692"/>
    </source>
</evidence>
<dbReference type="InterPro" id="IPR021149">
    <property type="entry name" value="OligosaccharylTrfase_OST3/OST6"/>
</dbReference>
<accession>A0A9P7BHB7</accession>
<protein>
    <submittedName>
        <fullName evidence="11">ER oligosaccharyltransferase complex subunit</fullName>
    </submittedName>
</protein>
<feature type="transmembrane region" description="Helical" evidence="10">
    <location>
        <begin position="361"/>
        <end position="381"/>
    </location>
</feature>
<dbReference type="Proteomes" id="UP000697127">
    <property type="component" value="Unassembled WGS sequence"/>
</dbReference>
<evidence type="ECO:0000256" key="1">
    <source>
        <dbReference type="ARBA" id="ARBA00002791"/>
    </source>
</evidence>
<dbReference type="SUPFAM" id="SSF52833">
    <property type="entry name" value="Thioredoxin-like"/>
    <property type="match status" value="1"/>
</dbReference>